<dbReference type="AlphaFoldDB" id="G0UNZ4"/>
<gene>
    <name evidence="1" type="ORF">TCIL3000_6_3570</name>
</gene>
<sequence>MEALEGGTDAAKVLDNLLSLVRRRVVSLRGSETLLRIGGRINDEGLELSFPYHCGGSHALKQYFDVSEEACTLFGPNMKHGTKMLCRYGAAVMVGVAPEKSLGCPVPFWNPMGAPAACLAPVFNGCHVIPVGEVKLEYNGPAPNSVTLVPEDASRYLNPTVDGRFDVTSWLNEGLFGVQVGQPVEEGAVVHGVCYDAEHCEFVLYVRDTVDGAVRPSLGCFLK</sequence>
<reference evidence="1" key="1">
    <citation type="journal article" date="2012" name="Proc. Natl. Acad. Sci. U.S.A.">
        <title>Antigenic diversity is generated by distinct evolutionary mechanisms in African trypanosome species.</title>
        <authorList>
            <person name="Jackson A.P."/>
            <person name="Berry A."/>
            <person name="Aslett M."/>
            <person name="Allison H.C."/>
            <person name="Burton P."/>
            <person name="Vavrova-Anderson J."/>
            <person name="Brown R."/>
            <person name="Browne H."/>
            <person name="Corton N."/>
            <person name="Hauser H."/>
            <person name="Gamble J."/>
            <person name="Gilderthorp R."/>
            <person name="Marcello L."/>
            <person name="McQuillan J."/>
            <person name="Otto T.D."/>
            <person name="Quail M.A."/>
            <person name="Sanders M.J."/>
            <person name="van Tonder A."/>
            <person name="Ginger M.L."/>
            <person name="Field M.C."/>
            <person name="Barry J.D."/>
            <person name="Hertz-Fowler C."/>
            <person name="Berriman M."/>
        </authorList>
    </citation>
    <scope>NUCLEOTIDE SEQUENCE</scope>
    <source>
        <strain evidence="1">IL3000</strain>
    </source>
</reference>
<dbReference type="EMBL" id="HE575319">
    <property type="protein sequence ID" value="CCC91105.1"/>
    <property type="molecule type" value="Genomic_DNA"/>
</dbReference>
<evidence type="ECO:0000313" key="1">
    <source>
        <dbReference type="EMBL" id="CCC91105.1"/>
    </source>
</evidence>
<protein>
    <submittedName>
        <fullName evidence="1">Uncharacterized protein</fullName>
    </submittedName>
</protein>
<organism evidence="1">
    <name type="scientific">Trypanosoma congolense (strain IL3000)</name>
    <dbReference type="NCBI Taxonomy" id="1068625"/>
    <lineage>
        <taxon>Eukaryota</taxon>
        <taxon>Discoba</taxon>
        <taxon>Euglenozoa</taxon>
        <taxon>Kinetoplastea</taxon>
        <taxon>Metakinetoplastina</taxon>
        <taxon>Trypanosomatida</taxon>
        <taxon>Trypanosomatidae</taxon>
        <taxon>Trypanosoma</taxon>
        <taxon>Nannomonas</taxon>
    </lineage>
</organism>
<name>G0UNZ4_TRYCI</name>
<accession>G0UNZ4</accession>
<proteinExistence type="predicted"/>
<dbReference type="VEuPathDB" id="TriTrypDB:TcIL3000_6_3570"/>